<keyword evidence="10" id="KW-1185">Reference proteome</keyword>
<dbReference type="KEGG" id="cst:CLOST_1248"/>
<evidence type="ECO:0000259" key="7">
    <source>
        <dbReference type="PROSITE" id="PS51898"/>
    </source>
</evidence>
<gene>
    <name evidence="9" type="ordered locus">CLOST_1248</name>
</gene>
<evidence type="ECO:0000313" key="9">
    <source>
        <dbReference type="EMBL" id="CBH21368.1"/>
    </source>
</evidence>
<dbReference type="Gene3D" id="1.10.150.130">
    <property type="match status" value="1"/>
</dbReference>
<dbReference type="Pfam" id="PF13495">
    <property type="entry name" value="Phage_int_SAM_4"/>
    <property type="match status" value="1"/>
</dbReference>
<sequence length="288" mass="33677">MKSLKVAVEMYQCDLMLTGKKESTILSYMKDATTFQEFLEKNMKKSSWEIDIKSIKRKEIVKFKQYLIKDKNYSDTSVKRIFNSLRTFYKFLNEQFEVENLMLNEAFGKKKDIVALKTSKREKIIAQESLLEFFDKLRKTNDSIRNTSIFSILLLVGINAEEVIKLKWSDLDFNKRTIKIQRDELIELPISLSLANQLKTYYILQKEKKINSIYIFNSINNPNQAMSINSLKSIYKNNSKNINITGGIKAFQVTFIIENLKKNISLHKIAEFTGHKRVDSLSIYKDLA</sequence>
<dbReference type="EMBL" id="FP565809">
    <property type="protein sequence ID" value="CBH21368.1"/>
    <property type="molecule type" value="Genomic_DNA"/>
</dbReference>
<dbReference type="Proteomes" id="UP000007041">
    <property type="component" value="Chromosome"/>
</dbReference>
<dbReference type="InterPro" id="IPR044068">
    <property type="entry name" value="CB"/>
</dbReference>
<dbReference type="GO" id="GO:0006310">
    <property type="term" value="P:DNA recombination"/>
    <property type="evidence" value="ECO:0007669"/>
    <property type="project" value="UniProtKB-KW"/>
</dbReference>
<reference evidence="10" key="1">
    <citation type="journal article" date="2010" name="BMC Genomics">
        <title>Clostridium sticklandii, a specialist in amino acid degradation:revisiting its metabolism through its genome sequence.</title>
        <authorList>
            <person name="Fonknechten N."/>
            <person name="Chaussonnerie S."/>
            <person name="Tricot S."/>
            <person name="Lajus A."/>
            <person name="Andreesen J.R."/>
            <person name="Perchat N."/>
            <person name="Pelletier E."/>
            <person name="Gouyvenoux M."/>
            <person name="Barbe V."/>
            <person name="Salanoubat M."/>
            <person name="Le Paslier D."/>
            <person name="Weissenbach J."/>
            <person name="Cohen G.N."/>
            <person name="Kreimeyer A."/>
        </authorList>
    </citation>
    <scope>NUCLEOTIDE SEQUENCE [LARGE SCALE GENOMIC DNA]</scope>
    <source>
        <strain evidence="10">ATCC 12662 / DSM 519 / JCM 1433 / CCUG 9281 / NCIMB 10654 / HF</strain>
    </source>
</reference>
<dbReference type="InterPro" id="IPR011010">
    <property type="entry name" value="DNA_brk_join_enz"/>
</dbReference>
<feature type="domain" description="Tyr recombinase" evidence="7">
    <location>
        <begin position="120"/>
        <end position="288"/>
    </location>
</feature>
<protein>
    <recommendedName>
        <fullName evidence="11">Integrase</fullName>
    </recommendedName>
</protein>
<accession>E3PY53</accession>
<dbReference type="PROSITE" id="PS51898">
    <property type="entry name" value="TYR_RECOMBINASE"/>
    <property type="match status" value="1"/>
</dbReference>
<dbReference type="AlphaFoldDB" id="E3PY53"/>
<proteinExistence type="inferred from homology"/>
<dbReference type="STRING" id="1511.CLOST_1248"/>
<name>E3PY53_ACESD</name>
<dbReference type="BioCyc" id="CSTI499177:GJE9-1296-MONOMER"/>
<keyword evidence="4 6" id="KW-0238">DNA-binding</keyword>
<dbReference type="InterPro" id="IPR050090">
    <property type="entry name" value="Tyrosine_recombinase_XerCD"/>
</dbReference>
<keyword evidence="3" id="KW-0229">DNA integration</keyword>
<dbReference type="InterPro" id="IPR004107">
    <property type="entry name" value="Integrase_SAM-like_N"/>
</dbReference>
<evidence type="ECO:0000313" key="10">
    <source>
        <dbReference type="Proteomes" id="UP000007041"/>
    </source>
</evidence>
<dbReference type="PROSITE" id="PS51900">
    <property type="entry name" value="CB"/>
    <property type="match status" value="1"/>
</dbReference>
<dbReference type="GeneID" id="35558037"/>
<dbReference type="InterPro" id="IPR002104">
    <property type="entry name" value="Integrase_catalytic"/>
</dbReference>
<dbReference type="SUPFAM" id="SSF56349">
    <property type="entry name" value="DNA breaking-rejoining enzymes"/>
    <property type="match status" value="1"/>
</dbReference>
<evidence type="ECO:0000259" key="8">
    <source>
        <dbReference type="PROSITE" id="PS51900"/>
    </source>
</evidence>
<evidence type="ECO:0008006" key="11">
    <source>
        <dbReference type="Google" id="ProtNLM"/>
    </source>
</evidence>
<feature type="domain" description="Core-binding (CB)" evidence="8">
    <location>
        <begin position="2"/>
        <end position="93"/>
    </location>
</feature>
<dbReference type="CDD" id="cd00397">
    <property type="entry name" value="DNA_BRE_C"/>
    <property type="match status" value="1"/>
</dbReference>
<dbReference type="PANTHER" id="PTHR30349:SF41">
    <property type="entry name" value="INTEGRASE_RECOMBINASE PROTEIN MJ0367-RELATED"/>
    <property type="match status" value="1"/>
</dbReference>
<dbReference type="PANTHER" id="PTHR30349">
    <property type="entry name" value="PHAGE INTEGRASE-RELATED"/>
    <property type="match status" value="1"/>
</dbReference>
<comment type="similarity">
    <text evidence="2">Belongs to the 'phage' integrase family.</text>
</comment>
<evidence type="ECO:0000256" key="1">
    <source>
        <dbReference type="ARBA" id="ARBA00003283"/>
    </source>
</evidence>
<comment type="function">
    <text evidence="1">Site-specific tyrosine recombinase, which acts by catalyzing the cutting and rejoining of the recombining DNA molecules.</text>
</comment>
<dbReference type="InterPro" id="IPR013762">
    <property type="entry name" value="Integrase-like_cat_sf"/>
</dbReference>
<dbReference type="eggNOG" id="COG4974">
    <property type="taxonomic scope" value="Bacteria"/>
</dbReference>
<organism evidence="9 10">
    <name type="scientific">Acetoanaerobium sticklandii (strain ATCC 12662 / DSM 519 / JCM 1433 / CCUG 9281 / NCIMB 10654 / HF)</name>
    <name type="common">Clostridium sticklandii</name>
    <dbReference type="NCBI Taxonomy" id="499177"/>
    <lineage>
        <taxon>Bacteria</taxon>
        <taxon>Bacillati</taxon>
        <taxon>Bacillota</taxon>
        <taxon>Clostridia</taxon>
        <taxon>Peptostreptococcales</taxon>
        <taxon>Filifactoraceae</taxon>
        <taxon>Acetoanaerobium</taxon>
    </lineage>
</organism>
<dbReference type="Pfam" id="PF00589">
    <property type="entry name" value="Phage_integrase"/>
    <property type="match status" value="1"/>
</dbReference>
<evidence type="ECO:0000256" key="2">
    <source>
        <dbReference type="ARBA" id="ARBA00008857"/>
    </source>
</evidence>
<evidence type="ECO:0000256" key="6">
    <source>
        <dbReference type="PROSITE-ProRule" id="PRU01248"/>
    </source>
</evidence>
<dbReference type="GO" id="GO:0003677">
    <property type="term" value="F:DNA binding"/>
    <property type="evidence" value="ECO:0007669"/>
    <property type="project" value="UniProtKB-UniRule"/>
</dbReference>
<keyword evidence="5" id="KW-0233">DNA recombination</keyword>
<dbReference type="InterPro" id="IPR010998">
    <property type="entry name" value="Integrase_recombinase_N"/>
</dbReference>
<dbReference type="HOGENOM" id="CLU_965432_0_0_9"/>
<dbReference type="Gene3D" id="1.10.443.10">
    <property type="entry name" value="Intergrase catalytic core"/>
    <property type="match status" value="1"/>
</dbReference>
<dbReference type="RefSeq" id="WP_013361461.1">
    <property type="nucleotide sequence ID" value="NC_014614.1"/>
</dbReference>
<evidence type="ECO:0000256" key="4">
    <source>
        <dbReference type="ARBA" id="ARBA00023125"/>
    </source>
</evidence>
<evidence type="ECO:0000256" key="5">
    <source>
        <dbReference type="ARBA" id="ARBA00023172"/>
    </source>
</evidence>
<evidence type="ECO:0000256" key="3">
    <source>
        <dbReference type="ARBA" id="ARBA00022908"/>
    </source>
</evidence>
<dbReference type="GO" id="GO:0015074">
    <property type="term" value="P:DNA integration"/>
    <property type="evidence" value="ECO:0007669"/>
    <property type="project" value="UniProtKB-KW"/>
</dbReference>